<dbReference type="Gene3D" id="3.40.50.2300">
    <property type="match status" value="2"/>
</dbReference>
<keyword evidence="1" id="KW-0732">Signal</keyword>
<protein>
    <submittedName>
        <fullName evidence="4">Unannotated protein</fullName>
    </submittedName>
</protein>
<gene>
    <name evidence="3" type="ORF">UFOPK3427_00645</name>
    <name evidence="4" type="ORF">UFOPK4112_00412</name>
</gene>
<reference evidence="4" key="1">
    <citation type="submission" date="2020-05" db="EMBL/GenBank/DDBJ databases">
        <authorList>
            <person name="Chiriac C."/>
            <person name="Salcher M."/>
            <person name="Ghai R."/>
            <person name="Kavagutti S V."/>
        </authorList>
    </citation>
    <scope>NUCLEOTIDE SEQUENCE</scope>
</reference>
<dbReference type="InterPro" id="IPR028082">
    <property type="entry name" value="Peripla_BP_I"/>
</dbReference>
<dbReference type="InterPro" id="IPR028081">
    <property type="entry name" value="Leu-bd"/>
</dbReference>
<dbReference type="EMBL" id="CAFBPM010000003">
    <property type="protein sequence ID" value="CAB5012771.1"/>
    <property type="molecule type" value="Genomic_DNA"/>
</dbReference>
<dbReference type="PANTHER" id="PTHR47235">
    <property type="entry name" value="BLR6548 PROTEIN"/>
    <property type="match status" value="1"/>
</dbReference>
<organism evidence="4">
    <name type="scientific">freshwater metagenome</name>
    <dbReference type="NCBI Taxonomy" id="449393"/>
    <lineage>
        <taxon>unclassified sequences</taxon>
        <taxon>metagenomes</taxon>
        <taxon>ecological metagenomes</taxon>
    </lineage>
</organism>
<dbReference type="AlphaFoldDB" id="A0A6J7Q738"/>
<evidence type="ECO:0000259" key="2">
    <source>
        <dbReference type="Pfam" id="PF13458"/>
    </source>
</evidence>
<dbReference type="EMBL" id="CAFBLT010000001">
    <property type="protein sequence ID" value="CAB4868558.1"/>
    <property type="molecule type" value="Genomic_DNA"/>
</dbReference>
<dbReference type="Pfam" id="PF13458">
    <property type="entry name" value="Peripla_BP_6"/>
    <property type="match status" value="1"/>
</dbReference>
<evidence type="ECO:0000313" key="3">
    <source>
        <dbReference type="EMBL" id="CAB4868558.1"/>
    </source>
</evidence>
<evidence type="ECO:0000256" key="1">
    <source>
        <dbReference type="ARBA" id="ARBA00022729"/>
    </source>
</evidence>
<evidence type="ECO:0000313" key="4">
    <source>
        <dbReference type="EMBL" id="CAB5012771.1"/>
    </source>
</evidence>
<sequence>MRNHTTARVGQRVVALMTATAMAATGVVMASGSLAGAASSASTCAAPTTATSAQLNATTGITKNSVTVGNVSIISGPVPGLFQGAAYGVEAYFNYINSQGGVNGRKLYVKSFDDAFSGTQNQSETAQAVSSLFATVGSFSLFDNYGCNILAQHPAFPDVSNTLDPGTSSLPNVFSAQPLEQGAPQAGYSYLKKKYPKAIKHVANLVSNVETAISQWEGQKAALENLGYAFSYVREVSPVETNFTTDVINMKNAGVQMVLMTDGDWQIFSALDKAMAQQNFHPQVVMSAGPVYSSQFIPAAGGAVNANGIWIIQGQSLYLGEDAKKIPAVATFNKWIQKVHPGFKPDLYTLFGWANAQLFTQALKKAGKNPTRGSVLTALKGITSFTASGLIAPANPAKKIPPNCVLFAQIKNGKFVRVAPTASGGWDCKSVYYSIDGPLPKVNP</sequence>
<name>A0A6J7Q738_9ZZZZ</name>
<feature type="domain" description="Leucine-binding protein" evidence="2">
    <location>
        <begin position="66"/>
        <end position="413"/>
    </location>
</feature>
<dbReference type="SUPFAM" id="SSF53822">
    <property type="entry name" value="Periplasmic binding protein-like I"/>
    <property type="match status" value="1"/>
</dbReference>
<dbReference type="PANTHER" id="PTHR47235:SF1">
    <property type="entry name" value="BLR6548 PROTEIN"/>
    <property type="match status" value="1"/>
</dbReference>
<proteinExistence type="predicted"/>
<accession>A0A6J7Q738</accession>